<dbReference type="InterPro" id="IPR010852">
    <property type="entry name" value="ABATE"/>
</dbReference>
<dbReference type="EMBL" id="CP012752">
    <property type="protein sequence ID" value="ALG11292.1"/>
    <property type="molecule type" value="Genomic_DNA"/>
</dbReference>
<keyword evidence="3" id="KW-1185">Reference proteome</keyword>
<reference evidence="2 3" key="1">
    <citation type="submission" date="2015-07" db="EMBL/GenBank/DDBJ databases">
        <title>Genome sequencing of Kibdelosporangium phytohabitans.</title>
        <authorList>
            <person name="Qin S."/>
            <person name="Xing K."/>
        </authorList>
    </citation>
    <scope>NUCLEOTIDE SEQUENCE [LARGE SCALE GENOMIC DNA]</scope>
    <source>
        <strain evidence="2 3">KLBMP1111</strain>
    </source>
</reference>
<feature type="domain" description="Zinc finger CGNR" evidence="1">
    <location>
        <begin position="138"/>
        <end position="181"/>
    </location>
</feature>
<dbReference type="KEGG" id="kphy:AOZ06_34375"/>
<dbReference type="STRING" id="860235.AOZ06_34375"/>
<dbReference type="PANTHER" id="PTHR35525:SF3">
    <property type="entry name" value="BLL6575 PROTEIN"/>
    <property type="match status" value="1"/>
</dbReference>
<sequence length="183" mass="20242">MAGQDTVRADLDLVCRFVNTRGILADDPHAREEIGTPEALSAWWQAQGLTELHVTNDDVVEAHVMREGLRALLAEHNEAAGPDDEDAVVAMRTLAAELRLQVDDTTVLRPTDSGTARTGLAWLLAAMTLGRANGSWTRLKVCADSNCREAFRDTTRNRSRTWCSMQVCGARAKQRTFATRHRV</sequence>
<name>A0A0N9HZU1_9PSEU</name>
<protein>
    <recommendedName>
        <fullName evidence="1">Zinc finger CGNR domain-containing protein</fullName>
    </recommendedName>
</protein>
<organism evidence="2 3">
    <name type="scientific">Kibdelosporangium phytohabitans</name>
    <dbReference type="NCBI Taxonomy" id="860235"/>
    <lineage>
        <taxon>Bacteria</taxon>
        <taxon>Bacillati</taxon>
        <taxon>Actinomycetota</taxon>
        <taxon>Actinomycetes</taxon>
        <taxon>Pseudonocardiales</taxon>
        <taxon>Pseudonocardiaceae</taxon>
        <taxon>Kibdelosporangium</taxon>
    </lineage>
</organism>
<dbReference type="InterPro" id="IPR023286">
    <property type="entry name" value="ABATE_dom_sf"/>
</dbReference>
<gene>
    <name evidence="2" type="ORF">AOZ06_34375</name>
</gene>
<evidence type="ECO:0000259" key="1">
    <source>
        <dbReference type="Pfam" id="PF11706"/>
    </source>
</evidence>
<dbReference type="AlphaFoldDB" id="A0A0N9HZU1"/>
<dbReference type="OrthoDB" id="123307at2"/>
<dbReference type="Pfam" id="PF07336">
    <property type="entry name" value="ABATE"/>
    <property type="match status" value="1"/>
</dbReference>
<proteinExistence type="predicted"/>
<dbReference type="RefSeq" id="WP_054293193.1">
    <property type="nucleotide sequence ID" value="NZ_CP012752.1"/>
</dbReference>
<evidence type="ECO:0000313" key="3">
    <source>
        <dbReference type="Proteomes" id="UP000063699"/>
    </source>
</evidence>
<dbReference type="SUPFAM" id="SSF160904">
    <property type="entry name" value="Jann2411-like"/>
    <property type="match status" value="1"/>
</dbReference>
<accession>A0A0N9HZU1</accession>
<evidence type="ECO:0000313" key="2">
    <source>
        <dbReference type="EMBL" id="ALG11292.1"/>
    </source>
</evidence>
<dbReference type="Gene3D" id="1.10.3300.10">
    <property type="entry name" value="Jann2411-like domain"/>
    <property type="match status" value="1"/>
</dbReference>
<dbReference type="Pfam" id="PF11706">
    <property type="entry name" value="zf-CGNR"/>
    <property type="match status" value="1"/>
</dbReference>
<dbReference type="InterPro" id="IPR021005">
    <property type="entry name" value="Znf_CGNR"/>
</dbReference>
<dbReference type="PANTHER" id="PTHR35525">
    <property type="entry name" value="BLL6575 PROTEIN"/>
    <property type="match status" value="1"/>
</dbReference>
<dbReference type="Proteomes" id="UP000063699">
    <property type="component" value="Chromosome"/>
</dbReference>